<proteinExistence type="inferred from homology"/>
<evidence type="ECO:0000256" key="3">
    <source>
        <dbReference type="ARBA" id="ARBA00022801"/>
    </source>
</evidence>
<dbReference type="SUPFAM" id="SSF54001">
    <property type="entry name" value="Cysteine proteinases"/>
    <property type="match status" value="1"/>
</dbReference>
<evidence type="ECO:0000259" key="6">
    <source>
        <dbReference type="PROSITE" id="PS52045"/>
    </source>
</evidence>
<dbReference type="GO" id="GO:0008234">
    <property type="term" value="F:cysteine-type peptidase activity"/>
    <property type="evidence" value="ECO:0007669"/>
    <property type="project" value="InterPro"/>
</dbReference>
<keyword evidence="3" id="KW-0378">Hydrolase</keyword>
<dbReference type="PANTHER" id="PTHR31589:SF223">
    <property type="entry name" value="PROTEIN, PUTATIVE (DUF239)-RELATED"/>
    <property type="match status" value="1"/>
</dbReference>
<dbReference type="AlphaFoldDB" id="A0A0L9V1H4"/>
<protein>
    <submittedName>
        <fullName evidence="7">Uncharacterized protein</fullName>
    </submittedName>
</protein>
<dbReference type="Gene3D" id="3.40.395.10">
    <property type="entry name" value="Adenoviral Proteinase, Chain A"/>
    <property type="match status" value="1"/>
</dbReference>
<evidence type="ECO:0000313" key="7">
    <source>
        <dbReference type="EMBL" id="KOM48599.1"/>
    </source>
</evidence>
<dbReference type="Gramene" id="KOM48599">
    <property type="protein sequence ID" value="KOM48599"/>
    <property type="gene ID" value="LR48_Vigan07g230300"/>
</dbReference>
<dbReference type="PROSITE" id="PS52045">
    <property type="entry name" value="NEPROSIN_PEP_CD"/>
    <property type="match status" value="1"/>
</dbReference>
<feature type="domain" description="Neprosin PEP catalytic" evidence="6">
    <location>
        <begin position="654"/>
        <end position="904"/>
    </location>
</feature>
<evidence type="ECO:0000256" key="1">
    <source>
        <dbReference type="ARBA" id="ARBA00005234"/>
    </source>
</evidence>
<feature type="compositionally biased region" description="Basic and acidic residues" evidence="4">
    <location>
        <begin position="339"/>
        <end position="349"/>
    </location>
</feature>
<dbReference type="GO" id="GO:0006508">
    <property type="term" value="P:proteolysis"/>
    <property type="evidence" value="ECO:0007669"/>
    <property type="project" value="UniProtKB-KW"/>
</dbReference>
<dbReference type="Proteomes" id="UP000053144">
    <property type="component" value="Chromosome 7"/>
</dbReference>
<name>A0A0L9V1H4_PHAAN</name>
<reference evidence="8" key="1">
    <citation type="journal article" date="2015" name="Proc. Natl. Acad. Sci. U.S.A.">
        <title>Genome sequencing of adzuki bean (Vigna angularis) provides insight into high starch and low fat accumulation and domestication.</title>
        <authorList>
            <person name="Yang K."/>
            <person name="Tian Z."/>
            <person name="Chen C."/>
            <person name="Luo L."/>
            <person name="Zhao B."/>
            <person name="Wang Z."/>
            <person name="Yu L."/>
            <person name="Li Y."/>
            <person name="Sun Y."/>
            <person name="Li W."/>
            <person name="Chen Y."/>
            <person name="Li Y."/>
            <person name="Zhang Y."/>
            <person name="Ai D."/>
            <person name="Zhao J."/>
            <person name="Shang C."/>
            <person name="Ma Y."/>
            <person name="Wu B."/>
            <person name="Wang M."/>
            <person name="Gao L."/>
            <person name="Sun D."/>
            <person name="Zhang P."/>
            <person name="Guo F."/>
            <person name="Wang W."/>
            <person name="Li Y."/>
            <person name="Wang J."/>
            <person name="Varshney R.K."/>
            <person name="Wang J."/>
            <person name="Ling H.Q."/>
            <person name="Wan P."/>
        </authorList>
    </citation>
    <scope>NUCLEOTIDE SEQUENCE</scope>
    <source>
        <strain evidence="8">cv. Jingnong 6</strain>
    </source>
</reference>
<evidence type="ECO:0000256" key="4">
    <source>
        <dbReference type="SAM" id="MobiDB-lite"/>
    </source>
</evidence>
<dbReference type="Pfam" id="PF02902">
    <property type="entry name" value="Peptidase_C48"/>
    <property type="match status" value="1"/>
</dbReference>
<comment type="similarity">
    <text evidence="1">Belongs to the peptidase C48 family.</text>
</comment>
<sequence length="905" mass="103484">MDCTKEEGYKNLRLRAWSDTKPIVDLNSILRQSDRTRIEETPFKWCLYMNSPIEFCNPLFKEMVRRWVCRNECFVLKKTMVPFTVGDVCMGLGLGVGGLDVNFDDNFDAVVCHQFSSKSFTLKDVIHRIKHSKAVSNMPFTVLDNIDNLYQYNWAKAVHTFVVNSLGNASRMIRQRDIRDLGLSGNVAVLQLWAVEHLGLADGAHHIVFPRIINWPSLKLRSNKIEDLFKWKEICWEWFLREEDRRNSIIRAALHLERGPIPEDDGHELGLSWEELVMKKIEDNQRKIVAMNKDLRTLATVVGVRKEETEQPSFFKEGGTCGVDVECDEVEGDDEEGDDGKADDGHVDGGADGEGQCFETVRYSDVGGCFEEEKEDVEDVMDVAPLVCTMARHHDNEDGNLLNVNPKYLYNLVIPFKLPWRVVSEICGQTFGTQECYSFGPRMQLGNMTHVLIDSRKRKSNRKVWTLNDYCNYFQSNIIGFDDIVNAEFLFVPIIHDGHWWCYAVKISSLQMFTLDSFGHKRKERQKIDNVIAYNLALLFGHLLNCSEDNKPSLEVQHLHTPIQPNKFDCGVIVLKIMELWNDIDKYERNTMPSYTTRKPSYKSFEKINTKDSNEFIFGLQEEKCPKGTVPIRRTTKDELIQGKLSLYNQNMLQSVPWVHIAEIHVKPEFSPYYKINGTNSLYNPRLTTTVQESLSHVFVENGGNNKISFGWHVSPLMHGGNSATYFYSTWTSDSFAKTGCYNLHCSGFVQTHPYMFLGARATNVSIYGGVPVETRFSITLDRETQNWWLNLFGHEIGYYPGRLFSNLTSAERVGWGGRTVTRPNSISPQMGSGYFPEKNNFVHACYFIYVTIQDRGRTDFGPEEHMTEAVVDKPDCFNAEYYGDQGGTVAHNLQFGGPGGQCGD</sequence>
<keyword evidence="2" id="KW-0645">Protease</keyword>
<feature type="domain" description="Ubiquitin-like protease family profile" evidence="5">
    <location>
        <begin position="392"/>
        <end position="581"/>
    </location>
</feature>
<accession>A0A0L9V1H4</accession>
<dbReference type="STRING" id="3914.A0A0L9V1H4"/>
<gene>
    <name evidence="7" type="ORF">LR48_Vigan07g230300</name>
</gene>
<feature type="region of interest" description="Disordered" evidence="4">
    <location>
        <begin position="330"/>
        <end position="352"/>
    </location>
</feature>
<evidence type="ECO:0000256" key="2">
    <source>
        <dbReference type="ARBA" id="ARBA00022670"/>
    </source>
</evidence>
<dbReference type="InterPro" id="IPR003653">
    <property type="entry name" value="Peptidase_C48_C"/>
</dbReference>
<dbReference type="EMBL" id="CM003377">
    <property type="protein sequence ID" value="KOM48599.1"/>
    <property type="molecule type" value="Genomic_DNA"/>
</dbReference>
<evidence type="ECO:0000313" key="8">
    <source>
        <dbReference type="Proteomes" id="UP000053144"/>
    </source>
</evidence>
<dbReference type="PANTHER" id="PTHR31589">
    <property type="entry name" value="PROTEIN, PUTATIVE (DUF239)-RELATED-RELATED"/>
    <property type="match status" value="1"/>
</dbReference>
<dbReference type="PROSITE" id="PS50600">
    <property type="entry name" value="ULP_PROTEASE"/>
    <property type="match status" value="1"/>
</dbReference>
<organism evidence="7 8">
    <name type="scientific">Phaseolus angularis</name>
    <name type="common">Azuki bean</name>
    <name type="synonym">Vigna angularis</name>
    <dbReference type="NCBI Taxonomy" id="3914"/>
    <lineage>
        <taxon>Eukaryota</taxon>
        <taxon>Viridiplantae</taxon>
        <taxon>Streptophyta</taxon>
        <taxon>Embryophyta</taxon>
        <taxon>Tracheophyta</taxon>
        <taxon>Spermatophyta</taxon>
        <taxon>Magnoliopsida</taxon>
        <taxon>eudicotyledons</taxon>
        <taxon>Gunneridae</taxon>
        <taxon>Pentapetalae</taxon>
        <taxon>rosids</taxon>
        <taxon>fabids</taxon>
        <taxon>Fabales</taxon>
        <taxon>Fabaceae</taxon>
        <taxon>Papilionoideae</taxon>
        <taxon>50 kb inversion clade</taxon>
        <taxon>NPAAA clade</taxon>
        <taxon>indigoferoid/millettioid clade</taxon>
        <taxon>Phaseoleae</taxon>
        <taxon>Vigna</taxon>
    </lineage>
</organism>
<dbReference type="InterPro" id="IPR053168">
    <property type="entry name" value="Glutamic_endopeptidase"/>
</dbReference>
<dbReference type="Pfam" id="PF03080">
    <property type="entry name" value="Neprosin"/>
    <property type="match status" value="1"/>
</dbReference>
<evidence type="ECO:0000259" key="5">
    <source>
        <dbReference type="PROSITE" id="PS50600"/>
    </source>
</evidence>
<dbReference type="InterPro" id="IPR004314">
    <property type="entry name" value="Neprosin"/>
</dbReference>
<dbReference type="InterPro" id="IPR038765">
    <property type="entry name" value="Papain-like_cys_pep_sf"/>
</dbReference>